<dbReference type="OrthoDB" id="5197601at2"/>
<dbReference type="RefSeq" id="WP_021099183.1">
    <property type="nucleotide sequence ID" value="NZ_KE557324.1"/>
</dbReference>
<gene>
    <name evidence="3" type="ORF">ruthe_03126</name>
</gene>
<dbReference type="SUPFAM" id="SSF56529">
    <property type="entry name" value="FAH"/>
    <property type="match status" value="1"/>
</dbReference>
<evidence type="ECO:0000313" key="3">
    <source>
        <dbReference type="EMBL" id="EPX82901.1"/>
    </source>
</evidence>
<dbReference type="Proteomes" id="UP000015346">
    <property type="component" value="Unassembled WGS sequence"/>
</dbReference>
<sequence length="239" mass="25458">MFLSHSDSHGPSWGVAIGARFVAGADLLGGRHRGLRSVLEAGALREAAADAARCLQEGRCRAMPDTLLPTIPDPAHVFCAGLNYAAHAAETGRSSPTVPRIFLRAASSLVGHGAPLLRPAVSDCFDYEGELAVIIGSRAAHVPEERAMDHVAGYTLFMDGSIRDWQEISTTLGKNFVGTGALGPGLVPAWEVPDWRRLALTTRLNGRVVQTATLDRMIHGIPALHRMAEPDDPPCCPAM</sequence>
<dbReference type="HOGENOM" id="CLU_028458_3_0_5"/>
<dbReference type="PATRIC" id="fig|1123069.3.peg.3099"/>
<protein>
    <submittedName>
        <fullName evidence="3">2-keto-4-pentenoate hydratase/2-oxohepta-3-ene-1,7-dioic acid hydratase (Catechol pathway)</fullName>
    </submittedName>
</protein>
<name>S9QN55_9RHOB</name>
<dbReference type="Pfam" id="PF01557">
    <property type="entry name" value="FAA_hydrolase"/>
    <property type="match status" value="1"/>
</dbReference>
<proteinExistence type="predicted"/>
<evidence type="ECO:0000259" key="2">
    <source>
        <dbReference type="Pfam" id="PF01557"/>
    </source>
</evidence>
<feature type="domain" description="Fumarylacetoacetase-like C-terminal" evidence="2">
    <location>
        <begin position="77"/>
        <end position="224"/>
    </location>
</feature>
<reference evidence="3 4" key="1">
    <citation type="journal article" date="2013" name="Stand. Genomic Sci.">
        <title>Genome sequence of the reddish-pigmented Rubellimicrobium thermophilum type strain (DSM 16684(T)), a member of the Roseobacter clade.</title>
        <authorList>
            <person name="Fiebig A."/>
            <person name="Riedel T."/>
            <person name="Gronow S."/>
            <person name="Petersen J."/>
            <person name="Klenk H.P."/>
            <person name="Goker M."/>
        </authorList>
    </citation>
    <scope>NUCLEOTIDE SEQUENCE [LARGE SCALE GENOMIC DNA]</scope>
    <source>
        <strain evidence="3 4">DSM 16684</strain>
    </source>
</reference>
<accession>S9QN55</accession>
<evidence type="ECO:0000256" key="1">
    <source>
        <dbReference type="ARBA" id="ARBA00022723"/>
    </source>
</evidence>
<dbReference type="AlphaFoldDB" id="S9QN55"/>
<dbReference type="STRING" id="1123069.ruthe_03126"/>
<dbReference type="PANTHER" id="PTHR11820:SF112">
    <property type="entry name" value="FUMARYLACETOACETATE HYDROLASE FAMILY PROTEIN (AFU_ORTHOLOGUE AFUA_1G02370)-RELATED"/>
    <property type="match status" value="1"/>
</dbReference>
<dbReference type="InterPro" id="IPR036663">
    <property type="entry name" value="Fumarylacetoacetase_C_sf"/>
</dbReference>
<keyword evidence="1" id="KW-0479">Metal-binding</keyword>
<dbReference type="GO" id="GO:0046872">
    <property type="term" value="F:metal ion binding"/>
    <property type="evidence" value="ECO:0007669"/>
    <property type="project" value="UniProtKB-KW"/>
</dbReference>
<organism evidence="3 4">
    <name type="scientific">Rubellimicrobium thermophilum DSM 16684</name>
    <dbReference type="NCBI Taxonomy" id="1123069"/>
    <lineage>
        <taxon>Bacteria</taxon>
        <taxon>Pseudomonadati</taxon>
        <taxon>Pseudomonadota</taxon>
        <taxon>Alphaproteobacteria</taxon>
        <taxon>Rhodobacterales</taxon>
        <taxon>Roseobacteraceae</taxon>
        <taxon>Rubellimicrobium</taxon>
    </lineage>
</organism>
<evidence type="ECO:0000313" key="4">
    <source>
        <dbReference type="Proteomes" id="UP000015346"/>
    </source>
</evidence>
<dbReference type="PANTHER" id="PTHR11820">
    <property type="entry name" value="ACYLPYRUVASE"/>
    <property type="match status" value="1"/>
</dbReference>
<keyword evidence="4" id="KW-1185">Reference proteome</keyword>
<dbReference type="Gene3D" id="3.90.850.10">
    <property type="entry name" value="Fumarylacetoacetase-like, C-terminal domain"/>
    <property type="match status" value="1"/>
</dbReference>
<dbReference type="InterPro" id="IPR011234">
    <property type="entry name" value="Fumarylacetoacetase-like_C"/>
</dbReference>
<comment type="caution">
    <text evidence="3">The sequence shown here is derived from an EMBL/GenBank/DDBJ whole genome shotgun (WGS) entry which is preliminary data.</text>
</comment>
<dbReference type="EMBL" id="AOLV01000038">
    <property type="protein sequence ID" value="EPX82901.1"/>
    <property type="molecule type" value="Genomic_DNA"/>
</dbReference>
<dbReference type="GO" id="GO:0003824">
    <property type="term" value="F:catalytic activity"/>
    <property type="evidence" value="ECO:0007669"/>
    <property type="project" value="InterPro"/>
</dbReference>